<feature type="coiled-coil region" evidence="1">
    <location>
        <begin position="1163"/>
        <end position="1190"/>
    </location>
</feature>
<dbReference type="Pfam" id="PF10536">
    <property type="entry name" value="PMD"/>
    <property type="match status" value="1"/>
</dbReference>
<keyword evidence="1" id="KW-0175">Coiled coil</keyword>
<feature type="compositionally biased region" description="Low complexity" evidence="2">
    <location>
        <begin position="674"/>
        <end position="711"/>
    </location>
</feature>
<feature type="compositionally biased region" description="Acidic residues" evidence="2">
    <location>
        <begin position="765"/>
        <end position="776"/>
    </location>
</feature>
<feature type="compositionally biased region" description="Basic residues" evidence="2">
    <location>
        <begin position="598"/>
        <end position="610"/>
    </location>
</feature>
<proteinExistence type="predicted"/>
<feature type="compositionally biased region" description="Acidic residues" evidence="2">
    <location>
        <begin position="805"/>
        <end position="814"/>
    </location>
</feature>
<evidence type="ECO:0000313" key="4">
    <source>
        <dbReference type="EMBL" id="SPC92150.1"/>
    </source>
</evidence>
<accession>A0A2N9FYJ6</accession>
<dbReference type="EMBL" id="OIVN01001283">
    <property type="protein sequence ID" value="SPC92150.1"/>
    <property type="molecule type" value="Genomic_DNA"/>
</dbReference>
<evidence type="ECO:0000256" key="1">
    <source>
        <dbReference type="SAM" id="Coils"/>
    </source>
</evidence>
<sequence length="1216" mass="131246">MASSSTAPVSPPLQPDTGEGLETPLVVPAASTEAMVDAPVAPPPVPGESTPAAPSSVPGEVEDLKEGFAYPLIDPWYSSSPLFPPRSVDFSFPVEDWDWTVSGLEPTVDQAWVPNLDEVSELLIQKGDLQAVPINFDFLCAASKDWSHWVDREILDADFWDSLVDAGIHWSILISRSCNMFRDTEPLRGSHPLWKMWPTIGCSLILGEHSFSNIKLSAEEEEIAAALRKRSSTRLSGWPSHFTQLKGTPVRRAAFVLYWLCKCTFGNFPCYSVNTTFIPLAIRISTGHCFPLAPLFLGHLYSQLDLLHDCEVEGDSCYILSAAFNTSALQTFFWEHSISYLFAAREKSAAWSRFSDLPQEFLDRFPDFKDNLPLVYRWVGLKTRDYDLVDALDHEENVLFRPYGDDHPGFTCASIFRKFYQPSPLIRDLKGFPSSLIVHSECRDSLGLIKGIPVGPQETTTCVADLTAFLKSRAFARWGGETTRVLIPGGHRLGFNTPSMGAYWQRFTQSMVEFVIAGRSDKTPLSLDLLNGMESEEVGLPIPYICQRAGGALLMLWRTDLSCFRSVARGARERLPWIKPLRRHPRSQLPPVPSSKKAPSKKTKAGKKSKSPLFAPSAAKESTTVPTEEPAKSTAAPSKKTKAGKEGKSTPLVPSAAKESTTVPMEEPAKSTVAPSKLKSASASPSKKSSKKSVASRPPKGQKRISISSSSPDEEEPSAVSAPSPSKKKKFVAPQFPLGAASRTRSKSGPKVTRASGRSGGGVVEVEDSDVADDDVIASPLKKGAPQTAAVDQDEELRKSVADSSEVDDDDMLGADDSSMGPAESMEEDLAIIPHAGHGCDDDSTVDADVDPISFSVPQTVLSSRVTGPDASIAHIMEGISLFGVTPSLRAIPAGGFVISASHLTSETPPVVGGALMLEETHAQGFVESGSVVDLGAGTADRDVPAEGAGASAVDILAGSDHLENIVIALWRISALMDLVVVLWKVFCSHGLGMDDTVHVSEDVGEVRITGEVTAVSPPPRPTVEAGSSVGVGGLSSEVADFLKEFDAKAPNPHPEQYFWSFNGPLVPFGDFWVPNDCSPYLSRLSAGHGDFTKGFKLSIGLGGPMLSLLGSVLAAMSESSLEDVTTTRILAWRSVIQDLMDVGFDLGFMIERLRQTAQCLFGKRLADEIKALQHQIALLQDSLAELTAYQNEIMSTGRMVPRSGRGGSFLDSLLD</sequence>
<feature type="region of interest" description="Disordered" evidence="2">
    <location>
        <begin position="578"/>
        <end position="824"/>
    </location>
</feature>
<evidence type="ECO:0000256" key="2">
    <source>
        <dbReference type="SAM" id="MobiDB-lite"/>
    </source>
</evidence>
<feature type="domain" description="Aminotransferase-like plant mobile" evidence="3">
    <location>
        <begin position="232"/>
        <end position="405"/>
    </location>
</feature>
<evidence type="ECO:0000259" key="3">
    <source>
        <dbReference type="Pfam" id="PF10536"/>
    </source>
</evidence>
<feature type="region of interest" description="Disordered" evidence="2">
    <location>
        <begin position="1"/>
        <end position="59"/>
    </location>
</feature>
<dbReference type="AlphaFoldDB" id="A0A2N9FYJ6"/>
<name>A0A2N9FYJ6_FAGSY</name>
<organism evidence="4">
    <name type="scientific">Fagus sylvatica</name>
    <name type="common">Beechnut</name>
    <dbReference type="NCBI Taxonomy" id="28930"/>
    <lineage>
        <taxon>Eukaryota</taxon>
        <taxon>Viridiplantae</taxon>
        <taxon>Streptophyta</taxon>
        <taxon>Embryophyta</taxon>
        <taxon>Tracheophyta</taxon>
        <taxon>Spermatophyta</taxon>
        <taxon>Magnoliopsida</taxon>
        <taxon>eudicotyledons</taxon>
        <taxon>Gunneridae</taxon>
        <taxon>Pentapetalae</taxon>
        <taxon>rosids</taxon>
        <taxon>fabids</taxon>
        <taxon>Fagales</taxon>
        <taxon>Fagaceae</taxon>
        <taxon>Fagus</taxon>
    </lineage>
</organism>
<reference evidence="4" key="1">
    <citation type="submission" date="2018-02" db="EMBL/GenBank/DDBJ databases">
        <authorList>
            <person name="Cohen D.B."/>
            <person name="Kent A.D."/>
        </authorList>
    </citation>
    <scope>NUCLEOTIDE SEQUENCE</scope>
</reference>
<dbReference type="InterPro" id="IPR019557">
    <property type="entry name" value="AminoTfrase-like_pln_mobile"/>
</dbReference>
<gene>
    <name evidence="4" type="ORF">FSB_LOCUS20032</name>
</gene>
<protein>
    <recommendedName>
        <fullName evidence="3">Aminotransferase-like plant mobile domain-containing protein</fullName>
    </recommendedName>
</protein>